<feature type="region of interest" description="Disordered" evidence="1">
    <location>
        <begin position="961"/>
        <end position="1010"/>
    </location>
</feature>
<evidence type="ECO:0000313" key="2">
    <source>
        <dbReference type="EMBL" id="KAK9848845.1"/>
    </source>
</evidence>
<organism evidence="2 3">
    <name type="scientific">Apatococcus fuscideae</name>
    <dbReference type="NCBI Taxonomy" id="2026836"/>
    <lineage>
        <taxon>Eukaryota</taxon>
        <taxon>Viridiplantae</taxon>
        <taxon>Chlorophyta</taxon>
        <taxon>core chlorophytes</taxon>
        <taxon>Trebouxiophyceae</taxon>
        <taxon>Chlorellales</taxon>
        <taxon>Chlorellaceae</taxon>
        <taxon>Apatococcus</taxon>
    </lineage>
</organism>
<name>A0AAW1SND4_9CHLO</name>
<dbReference type="EMBL" id="JALJOV010001378">
    <property type="protein sequence ID" value="KAK9848845.1"/>
    <property type="molecule type" value="Genomic_DNA"/>
</dbReference>
<feature type="compositionally biased region" description="Polar residues" evidence="1">
    <location>
        <begin position="512"/>
        <end position="521"/>
    </location>
</feature>
<feature type="region of interest" description="Disordered" evidence="1">
    <location>
        <begin position="1"/>
        <end position="26"/>
    </location>
</feature>
<dbReference type="AlphaFoldDB" id="A0AAW1SND4"/>
<proteinExistence type="predicted"/>
<feature type="compositionally biased region" description="Polar residues" evidence="1">
    <location>
        <begin position="275"/>
        <end position="301"/>
    </location>
</feature>
<evidence type="ECO:0000256" key="1">
    <source>
        <dbReference type="SAM" id="MobiDB-lite"/>
    </source>
</evidence>
<accession>A0AAW1SND4</accession>
<gene>
    <name evidence="2" type="ORF">WJX84_011917</name>
</gene>
<comment type="caution">
    <text evidence="2">The sequence shown here is derived from an EMBL/GenBank/DDBJ whole genome shotgun (WGS) entry which is preliminary data.</text>
</comment>
<feature type="compositionally biased region" description="Pro residues" evidence="1">
    <location>
        <begin position="224"/>
        <end position="233"/>
    </location>
</feature>
<sequence>MYGRTEPESLTEGLASRGHKDFSRAGPKLGAKARSFLNGGRNAPLLQLAAGSLDAVPASGRLAPRQPSRPASTFPDLEDGPPFKVPRRARSALVQRRSSGWGKIANQQAQVSPDRRSRWPEPQQQSLTDDSEREQEVAEALFDLANACGPVDVPSDEAPSEPVPERDDPSGGTTSSQGSKAKYGATTCRQKGRHSRGDVAGHKGEASKRKRVEASAGLRAQTPSPHPQSPPQGAPVTVSHPPIGPGPSGYKGGPLPPLGRPVTGGLNHHPFSLGSPASTFFSKPGQTSGTGAFTDLSKSSNRNGFHLVEPRFHPPPIPMKTEPGGNGVLPPSLLNSLEPRPISMLDALRQPVGPFPKLTKNCETHVHIARLIRYFMRQGKAAPEWAPGGAGQQQGWGPHSIHSPIVMGSLPPHLMPSGAIMGGNTVPRQRGRAGPPKPSRDRQEQEREMQQAAGRPLLGTPLPGGPRDGLLPQGHRSHSPDSKVVPGEPAGMLRPGPDQMGSPIHHMMPHTHQPSGTSTAPAPQPLPHFNPMPSPYQGGLPQSGLPHRLKQPGPMYGPPLGDGGLRNSGPNPSGLLPNGMANMGKLGPPTPANMNAYTAQQQHMLHQYHLSVMHPGMNPFFNNSMMLPAGQMSQAGGGNPHGMLSGFHSETERMARDQLMMQHVQRQLPPGAYQHAPNYLQRVQENTGMASGINLNPMGAKRSPMEAGLAGRQEEPAAANGLSAPQISKRPVIMPADRPTNLWQTVAPGSCDVWPTGLVWTEAEAYAAYGSRARFGPEDATFRSLSSRSLWAPDEELLLQEGSEASVWLPAFPAVDTTDVFEQLAQSRQRGSMFRTVPQYPMTAVSLAHSATQTDARISCSTGSQTAFDVSSVRSSLDVSTQTGQPLFLQCGVSEGLDSLEPFLQHEHNLAQARAHRRVLLMRLLRELRALNMTKTSGDRLAESHTASIATQTETFCSATKKGRELTPEEWTPFDDIQVTRNTAPRSEDESELQDETDHEDEEDDYVMIL</sequence>
<keyword evidence="3" id="KW-1185">Reference proteome</keyword>
<feature type="compositionally biased region" description="Low complexity" evidence="1">
    <location>
        <begin position="450"/>
        <end position="461"/>
    </location>
</feature>
<feature type="region of interest" description="Disordered" evidence="1">
    <location>
        <begin position="696"/>
        <end position="722"/>
    </location>
</feature>
<protein>
    <submittedName>
        <fullName evidence="2">Uncharacterized protein</fullName>
    </submittedName>
</protein>
<feature type="compositionally biased region" description="Acidic residues" evidence="1">
    <location>
        <begin position="989"/>
        <end position="1010"/>
    </location>
</feature>
<feature type="region of interest" description="Disordered" evidence="1">
    <location>
        <begin position="58"/>
        <end position="301"/>
    </location>
</feature>
<feature type="region of interest" description="Disordered" evidence="1">
    <location>
        <begin position="382"/>
        <end position="587"/>
    </location>
</feature>
<dbReference type="Proteomes" id="UP001485043">
    <property type="component" value="Unassembled WGS sequence"/>
</dbReference>
<feature type="compositionally biased region" description="Basic and acidic residues" evidence="1">
    <location>
        <begin position="195"/>
        <end position="207"/>
    </location>
</feature>
<evidence type="ECO:0000313" key="3">
    <source>
        <dbReference type="Proteomes" id="UP001485043"/>
    </source>
</evidence>
<feature type="compositionally biased region" description="Basic and acidic residues" evidence="1">
    <location>
        <begin position="438"/>
        <end position="449"/>
    </location>
</feature>
<reference evidence="2 3" key="1">
    <citation type="journal article" date="2024" name="Nat. Commun.">
        <title>Phylogenomics reveals the evolutionary origins of lichenization in chlorophyte algae.</title>
        <authorList>
            <person name="Puginier C."/>
            <person name="Libourel C."/>
            <person name="Otte J."/>
            <person name="Skaloud P."/>
            <person name="Haon M."/>
            <person name="Grisel S."/>
            <person name="Petersen M."/>
            <person name="Berrin J.G."/>
            <person name="Delaux P.M."/>
            <person name="Dal Grande F."/>
            <person name="Keller J."/>
        </authorList>
    </citation>
    <scope>NUCLEOTIDE SEQUENCE [LARGE SCALE GENOMIC DNA]</scope>
    <source>
        <strain evidence="2 3">SAG 2523</strain>
    </source>
</reference>
<feature type="compositionally biased region" description="Pro residues" evidence="1">
    <location>
        <begin position="522"/>
        <end position="534"/>
    </location>
</feature>